<keyword evidence="3" id="KW-1185">Reference proteome</keyword>
<accession>A0A8X6T2V1</accession>
<name>A0A8X6T2V1_TRICX</name>
<evidence type="ECO:0000256" key="1">
    <source>
        <dbReference type="SAM" id="SignalP"/>
    </source>
</evidence>
<gene>
    <name evidence="2" type="ORF">TNCV_3875941</name>
</gene>
<feature type="signal peptide" evidence="1">
    <location>
        <begin position="1"/>
        <end position="18"/>
    </location>
</feature>
<dbReference type="AlphaFoldDB" id="A0A8X6T2V1"/>
<dbReference type="Proteomes" id="UP000887159">
    <property type="component" value="Unassembled WGS sequence"/>
</dbReference>
<dbReference type="EMBL" id="BMAU01021350">
    <property type="protein sequence ID" value="GFY18906.1"/>
    <property type="molecule type" value="Genomic_DNA"/>
</dbReference>
<reference evidence="2" key="1">
    <citation type="submission" date="2020-08" db="EMBL/GenBank/DDBJ databases">
        <title>Multicomponent nature underlies the extraordinary mechanical properties of spider dragline silk.</title>
        <authorList>
            <person name="Kono N."/>
            <person name="Nakamura H."/>
            <person name="Mori M."/>
            <person name="Yoshida Y."/>
            <person name="Ohtoshi R."/>
            <person name="Malay A.D."/>
            <person name="Moran D.A.P."/>
            <person name="Tomita M."/>
            <person name="Numata K."/>
            <person name="Arakawa K."/>
        </authorList>
    </citation>
    <scope>NUCLEOTIDE SEQUENCE</scope>
</reference>
<keyword evidence="1" id="KW-0732">Signal</keyword>
<sequence length="180" mass="20259">MMIKSVVIVVVILHYNHCQTPRHRIKEALVVSLRVQQSSSGFPILPKLIWCSSEGCIPSQSLRKTSKFRSQFCGIRFFSLHWGVEFLGKGVPKRLPRLGVTGPINCGVRQKIFPRFQSSTTFGVRAMCLCAGSGPISDNYVDKTGSPLWDFDVKSRRIKTRRTPILAAPDHDFETQRADP</sequence>
<comment type="caution">
    <text evidence="2">The sequence shown here is derived from an EMBL/GenBank/DDBJ whole genome shotgun (WGS) entry which is preliminary data.</text>
</comment>
<protein>
    <recommendedName>
        <fullName evidence="4">Secreted protein</fullName>
    </recommendedName>
</protein>
<proteinExistence type="predicted"/>
<feature type="chain" id="PRO_5036450796" description="Secreted protein" evidence="1">
    <location>
        <begin position="19"/>
        <end position="180"/>
    </location>
</feature>
<evidence type="ECO:0008006" key="4">
    <source>
        <dbReference type="Google" id="ProtNLM"/>
    </source>
</evidence>
<organism evidence="2 3">
    <name type="scientific">Trichonephila clavipes</name>
    <name type="common">Golden silk orbweaver</name>
    <name type="synonym">Nephila clavipes</name>
    <dbReference type="NCBI Taxonomy" id="2585209"/>
    <lineage>
        <taxon>Eukaryota</taxon>
        <taxon>Metazoa</taxon>
        <taxon>Ecdysozoa</taxon>
        <taxon>Arthropoda</taxon>
        <taxon>Chelicerata</taxon>
        <taxon>Arachnida</taxon>
        <taxon>Araneae</taxon>
        <taxon>Araneomorphae</taxon>
        <taxon>Entelegynae</taxon>
        <taxon>Araneoidea</taxon>
        <taxon>Nephilidae</taxon>
        <taxon>Trichonephila</taxon>
    </lineage>
</organism>
<evidence type="ECO:0000313" key="3">
    <source>
        <dbReference type="Proteomes" id="UP000887159"/>
    </source>
</evidence>
<evidence type="ECO:0000313" key="2">
    <source>
        <dbReference type="EMBL" id="GFY18906.1"/>
    </source>
</evidence>